<keyword evidence="3" id="KW-0378">Hydrolase</keyword>
<feature type="region of interest" description="Disordered" evidence="1">
    <location>
        <begin position="276"/>
        <end position="318"/>
    </location>
</feature>
<dbReference type="Pfam" id="PF00293">
    <property type="entry name" value="NUDIX"/>
    <property type="match status" value="1"/>
</dbReference>
<dbReference type="InterPro" id="IPR045121">
    <property type="entry name" value="CoAse"/>
</dbReference>
<evidence type="ECO:0000259" key="2">
    <source>
        <dbReference type="PROSITE" id="PS51462"/>
    </source>
</evidence>
<dbReference type="PROSITE" id="PS51462">
    <property type="entry name" value="NUDIX"/>
    <property type="match status" value="1"/>
</dbReference>
<evidence type="ECO:0000256" key="1">
    <source>
        <dbReference type="SAM" id="MobiDB-lite"/>
    </source>
</evidence>
<name>A0A0N7L9Q7_9BASI</name>
<dbReference type="SUPFAM" id="SSF55811">
    <property type="entry name" value="Nudix"/>
    <property type="match status" value="1"/>
</dbReference>
<organism evidence="3 4">
    <name type="scientific">Ceraceosorus bombacis</name>
    <dbReference type="NCBI Taxonomy" id="401625"/>
    <lineage>
        <taxon>Eukaryota</taxon>
        <taxon>Fungi</taxon>
        <taxon>Dikarya</taxon>
        <taxon>Basidiomycota</taxon>
        <taxon>Ustilaginomycotina</taxon>
        <taxon>Exobasidiomycetes</taxon>
        <taxon>Ceraceosorales</taxon>
        <taxon>Ceraceosoraceae</taxon>
        <taxon>Ceraceosorus</taxon>
    </lineage>
</organism>
<dbReference type="GO" id="GO:0015938">
    <property type="term" value="P:coenzyme A catabolic process"/>
    <property type="evidence" value="ECO:0007669"/>
    <property type="project" value="TreeGrafter"/>
</dbReference>
<dbReference type="EMBL" id="CCYA01000243">
    <property type="protein sequence ID" value="CEH14458.1"/>
    <property type="molecule type" value="Genomic_DNA"/>
</dbReference>
<dbReference type="Proteomes" id="UP000054845">
    <property type="component" value="Unassembled WGS sequence"/>
</dbReference>
<dbReference type="OrthoDB" id="10260614at2759"/>
<dbReference type="AlphaFoldDB" id="A0A0N7L9Q7"/>
<dbReference type="PANTHER" id="PTHR12992:SF45">
    <property type="entry name" value="NUDIX HYDROLASE DOMAIN-CONTAINING PROTEIN"/>
    <property type="match status" value="1"/>
</dbReference>
<dbReference type="InterPro" id="IPR015797">
    <property type="entry name" value="NUDIX_hydrolase-like_dom_sf"/>
</dbReference>
<dbReference type="GO" id="GO:0010945">
    <property type="term" value="F:coenzyme A diphosphatase activity"/>
    <property type="evidence" value="ECO:0007669"/>
    <property type="project" value="InterPro"/>
</dbReference>
<dbReference type="InterPro" id="IPR000086">
    <property type="entry name" value="NUDIX_hydrolase_dom"/>
</dbReference>
<accession>A0A0N7L9Q7</accession>
<dbReference type="PANTHER" id="PTHR12992">
    <property type="entry name" value="NUDIX HYDROLASE"/>
    <property type="match status" value="1"/>
</dbReference>
<evidence type="ECO:0000313" key="3">
    <source>
        <dbReference type="EMBL" id="CEH14458.1"/>
    </source>
</evidence>
<dbReference type="STRING" id="401625.A0A0N7L9Q7"/>
<reference evidence="4" key="1">
    <citation type="submission" date="2014-09" db="EMBL/GenBank/DDBJ databases">
        <authorList>
            <person name="Sharma Rahul"/>
            <person name="Thines Marco"/>
        </authorList>
    </citation>
    <scope>NUCLEOTIDE SEQUENCE [LARGE SCALE GENOMIC DNA]</scope>
</reference>
<protein>
    <submittedName>
        <fullName evidence="3">Peroxisomal NUDIX hydrolase</fullName>
    </submittedName>
</protein>
<feature type="domain" description="Nudix hydrolase" evidence="2">
    <location>
        <begin position="47"/>
        <end position="183"/>
    </location>
</feature>
<proteinExistence type="predicted"/>
<dbReference type="Gene3D" id="3.90.79.10">
    <property type="entry name" value="Nucleoside Triphosphate Pyrophosphohydrolase"/>
    <property type="match status" value="1"/>
</dbReference>
<sequence>MPRRVQHVHLDSPPELSALKVEALAAINRLRRHVPEPEPCPGDIPAYRRAAVLLGLFGGRHGDLHAVLSHRAVALRSHGGDTAIPGGRFEAKDKDLEATARREAWEETGLPIDSRRAIKLCELRPFLSANELVVTPIVVWLIDPLIQPKLNPSEVQSIFSVPLEAFLYHVPPTSLRSSLRLASTPQPDRYRPPSEVSGPSDWHNCRDISWLGCRVRRHNFWHRSNPIRGLTSDILIHCAMMAYDKTPSFSMTAPGQPTNDELIRKAFKGPLAVKKRRVRPRMSGLEQPVDDDNKEGTHRNSAGPRPLPALGATKHSKL</sequence>
<keyword evidence="4" id="KW-1185">Reference proteome</keyword>
<dbReference type="CDD" id="cd03426">
    <property type="entry name" value="NUDIX_CoAse_Nudt7"/>
    <property type="match status" value="1"/>
</dbReference>
<evidence type="ECO:0000313" key="4">
    <source>
        <dbReference type="Proteomes" id="UP000054845"/>
    </source>
</evidence>